<evidence type="ECO:0000313" key="1">
    <source>
        <dbReference type="EMBL" id="KAA0040862.1"/>
    </source>
</evidence>
<reference evidence="1 2" key="1">
    <citation type="submission" date="2019-08" db="EMBL/GenBank/DDBJ databases">
        <title>Draft genome sequences of two oriental melons (Cucumis melo L. var makuwa).</title>
        <authorList>
            <person name="Kwon S.-Y."/>
        </authorList>
    </citation>
    <scope>NUCLEOTIDE SEQUENCE [LARGE SCALE GENOMIC DNA]</scope>
    <source>
        <strain evidence="2">cv. SW 3</strain>
        <tissue evidence="1">Leaf</tissue>
    </source>
</reference>
<comment type="caution">
    <text evidence="1">The sequence shown here is derived from an EMBL/GenBank/DDBJ whole genome shotgun (WGS) entry which is preliminary data.</text>
</comment>
<dbReference type="AlphaFoldDB" id="A0A5A7TBN0"/>
<name>A0A5A7TBN0_CUCMM</name>
<evidence type="ECO:0000313" key="2">
    <source>
        <dbReference type="Proteomes" id="UP000321393"/>
    </source>
</evidence>
<protein>
    <submittedName>
        <fullName evidence="1">CACTA en-spm transposon protein</fullName>
    </submittedName>
</protein>
<gene>
    <name evidence="1" type="ORF">E6C27_scaffold345G00100</name>
</gene>
<dbReference type="Proteomes" id="UP000321393">
    <property type="component" value="Unassembled WGS sequence"/>
</dbReference>
<dbReference type="OrthoDB" id="1921870at2759"/>
<dbReference type="EMBL" id="SSTE01017028">
    <property type="protein sequence ID" value="KAA0040862.1"/>
    <property type="molecule type" value="Genomic_DNA"/>
</dbReference>
<organism evidence="1 2">
    <name type="scientific">Cucumis melo var. makuwa</name>
    <name type="common">Oriental melon</name>
    <dbReference type="NCBI Taxonomy" id="1194695"/>
    <lineage>
        <taxon>Eukaryota</taxon>
        <taxon>Viridiplantae</taxon>
        <taxon>Streptophyta</taxon>
        <taxon>Embryophyta</taxon>
        <taxon>Tracheophyta</taxon>
        <taxon>Spermatophyta</taxon>
        <taxon>Magnoliopsida</taxon>
        <taxon>eudicotyledons</taxon>
        <taxon>Gunneridae</taxon>
        <taxon>Pentapetalae</taxon>
        <taxon>rosids</taxon>
        <taxon>fabids</taxon>
        <taxon>Cucurbitales</taxon>
        <taxon>Cucurbitaceae</taxon>
        <taxon>Benincaseae</taxon>
        <taxon>Cucumis</taxon>
    </lineage>
</organism>
<sequence>MFGMLNDLQAPIEHEEETEELRLEDEIPMNVGIDIDEDRTNNIFQDLLNEACIMSSSYLRNNFLKTDAMFLEFEDDLDKIARGSSSVDDNARYSSQQSATPTPRRHAYQAISVCVRKTFPIRCLKWADVGREYIEVVKGDLQRFFVLDFNDQAMNRHFKKYNDPEEARANPRNNQMLELQSQPTVEGSQPFSEDEICDQVLGRRPGYSKGLGWGPKPKARKMMSASSFTTSCFQSATKREIQILAKLDQALERIELQDRNFQALALEMEQIRKLIQDMTRAQQGQPHDP</sequence>
<accession>A0A5A7TBN0</accession>
<proteinExistence type="predicted"/>